<comment type="caution">
    <text evidence="3">The sequence shown here is derived from an EMBL/GenBank/DDBJ whole genome shotgun (WGS) entry which is preliminary data.</text>
</comment>
<reference evidence="3 4" key="1">
    <citation type="journal article" date="2019" name="Microorganisms">
        <title>Genome Insights into the Novel Species Microvirga brassicacearum, a Rapeseed Endophyte with Biotechnological Potential.</title>
        <authorList>
            <person name="Jimenez-Gomez A."/>
            <person name="Saati-Santamaria Z."/>
            <person name="Igual J.M."/>
            <person name="Rivas R."/>
            <person name="Mateos P.F."/>
            <person name="Garcia-Fraile P."/>
        </authorList>
    </citation>
    <scope>NUCLEOTIDE SEQUENCE [LARGE SCALE GENOMIC DNA]</scope>
    <source>
        <strain evidence="3 4">CDVBN77</strain>
    </source>
</reference>
<dbReference type="Gene3D" id="3.30.720.110">
    <property type="match status" value="1"/>
</dbReference>
<feature type="compositionally biased region" description="Basic and acidic residues" evidence="1">
    <location>
        <begin position="106"/>
        <end position="115"/>
    </location>
</feature>
<dbReference type="PANTHER" id="PTHR34109:SF1">
    <property type="entry name" value="VOC DOMAIN-CONTAINING PROTEIN"/>
    <property type="match status" value="1"/>
</dbReference>
<evidence type="ECO:0000259" key="2">
    <source>
        <dbReference type="PROSITE" id="PS51819"/>
    </source>
</evidence>
<dbReference type="EMBL" id="VCMV01000003">
    <property type="protein sequence ID" value="KAB0269122.1"/>
    <property type="molecule type" value="Genomic_DNA"/>
</dbReference>
<keyword evidence="4" id="KW-1185">Reference proteome</keyword>
<accession>A0A5N3PH97</accession>
<dbReference type="SUPFAM" id="SSF54593">
    <property type="entry name" value="Glyoxalase/Bleomycin resistance protein/Dihydroxybiphenyl dioxygenase"/>
    <property type="match status" value="1"/>
</dbReference>
<dbReference type="PROSITE" id="PS51819">
    <property type="entry name" value="VOC"/>
    <property type="match status" value="1"/>
</dbReference>
<proteinExistence type="predicted"/>
<dbReference type="CDD" id="cd07246">
    <property type="entry name" value="VOC_like"/>
    <property type="match status" value="1"/>
</dbReference>
<dbReference type="PANTHER" id="PTHR34109">
    <property type="entry name" value="BNAUNNG04460D PROTEIN-RELATED"/>
    <property type="match status" value="1"/>
</dbReference>
<dbReference type="RefSeq" id="WP_150942179.1">
    <property type="nucleotide sequence ID" value="NZ_VCMV01000003.1"/>
</dbReference>
<sequence length="130" mass="14606">MAERSPYKPTGYSSVSIYMMADEAQRVVKFAKAVFHAEILRKMDRADGRIMHAELRIDDSIVMLSDSTEEYPAFPVWLHVYVPDVDAAYARALEAGGVSVQAPTQKGDEDRRSGVRDPAGNVWWISTRVE</sequence>
<evidence type="ECO:0000256" key="1">
    <source>
        <dbReference type="SAM" id="MobiDB-lite"/>
    </source>
</evidence>
<dbReference type="Gene3D" id="3.30.720.120">
    <property type="match status" value="1"/>
</dbReference>
<dbReference type="InterPro" id="IPR004360">
    <property type="entry name" value="Glyas_Fos-R_dOase_dom"/>
</dbReference>
<evidence type="ECO:0000313" key="3">
    <source>
        <dbReference type="EMBL" id="KAB0269122.1"/>
    </source>
</evidence>
<dbReference type="Proteomes" id="UP000325684">
    <property type="component" value="Unassembled WGS sequence"/>
</dbReference>
<evidence type="ECO:0000313" key="4">
    <source>
        <dbReference type="Proteomes" id="UP000325684"/>
    </source>
</evidence>
<gene>
    <name evidence="3" type="ORF">FEZ63_03165</name>
</gene>
<dbReference type="InterPro" id="IPR029068">
    <property type="entry name" value="Glyas_Bleomycin-R_OHBP_Dase"/>
</dbReference>
<feature type="region of interest" description="Disordered" evidence="1">
    <location>
        <begin position="98"/>
        <end position="117"/>
    </location>
</feature>
<dbReference type="AlphaFoldDB" id="A0A5N3PH97"/>
<dbReference type="InterPro" id="IPR037523">
    <property type="entry name" value="VOC_core"/>
</dbReference>
<dbReference type="Pfam" id="PF00903">
    <property type="entry name" value="Glyoxalase"/>
    <property type="match status" value="1"/>
</dbReference>
<feature type="domain" description="VOC" evidence="2">
    <location>
        <begin position="11"/>
        <end position="128"/>
    </location>
</feature>
<dbReference type="OrthoDB" id="9806868at2"/>
<organism evidence="3 4">
    <name type="scientific">Microvirga brassicacearum</name>
    <dbReference type="NCBI Taxonomy" id="2580413"/>
    <lineage>
        <taxon>Bacteria</taxon>
        <taxon>Pseudomonadati</taxon>
        <taxon>Pseudomonadota</taxon>
        <taxon>Alphaproteobacteria</taxon>
        <taxon>Hyphomicrobiales</taxon>
        <taxon>Methylobacteriaceae</taxon>
        <taxon>Microvirga</taxon>
    </lineage>
</organism>
<name>A0A5N3PH97_9HYPH</name>
<protein>
    <submittedName>
        <fullName evidence="3">VOC family protein</fullName>
    </submittedName>
</protein>